<comment type="caution">
    <text evidence="1">The sequence shown here is derived from an EMBL/GenBank/DDBJ whole genome shotgun (WGS) entry which is preliminary data.</text>
</comment>
<reference evidence="1 2" key="1">
    <citation type="journal article" date="2022" name="Hortic Res">
        <title>A haplotype resolved chromosomal level avocado genome allows analysis of novel avocado genes.</title>
        <authorList>
            <person name="Nath O."/>
            <person name="Fletcher S.J."/>
            <person name="Hayward A."/>
            <person name="Shaw L.M."/>
            <person name="Masouleh A.K."/>
            <person name="Furtado A."/>
            <person name="Henry R.J."/>
            <person name="Mitter N."/>
        </authorList>
    </citation>
    <scope>NUCLEOTIDE SEQUENCE [LARGE SCALE GENOMIC DNA]</scope>
    <source>
        <strain evidence="2">cv. Hass</strain>
    </source>
</reference>
<gene>
    <name evidence="1" type="ORF">MRB53_014022</name>
</gene>
<sequence length="124" mass="13833">MGISAVVCIVGWLSVYLSNDAWPLDIGRFFTGYGIGIYSYVLKFHFTNFQGGLTPINQLMICTGASTAFIIGTVVTWRTLALTGLYRNSYSRSKCLDTGFVSKKICALSHCQSWTIDIPTIWWD</sequence>
<evidence type="ECO:0000313" key="2">
    <source>
        <dbReference type="Proteomes" id="UP001234297"/>
    </source>
</evidence>
<dbReference type="Proteomes" id="UP001234297">
    <property type="component" value="Chromosome 4"/>
</dbReference>
<keyword evidence="2" id="KW-1185">Reference proteome</keyword>
<organism evidence="1 2">
    <name type="scientific">Persea americana</name>
    <name type="common">Avocado</name>
    <dbReference type="NCBI Taxonomy" id="3435"/>
    <lineage>
        <taxon>Eukaryota</taxon>
        <taxon>Viridiplantae</taxon>
        <taxon>Streptophyta</taxon>
        <taxon>Embryophyta</taxon>
        <taxon>Tracheophyta</taxon>
        <taxon>Spermatophyta</taxon>
        <taxon>Magnoliopsida</taxon>
        <taxon>Magnoliidae</taxon>
        <taxon>Laurales</taxon>
        <taxon>Lauraceae</taxon>
        <taxon>Persea</taxon>
    </lineage>
</organism>
<dbReference type="EMBL" id="CM056812">
    <property type="protein sequence ID" value="KAJ8617836.1"/>
    <property type="molecule type" value="Genomic_DNA"/>
</dbReference>
<protein>
    <submittedName>
        <fullName evidence="1">Uncharacterized protein</fullName>
    </submittedName>
</protein>
<proteinExistence type="predicted"/>
<name>A0ACC2K9S1_PERAE</name>
<evidence type="ECO:0000313" key="1">
    <source>
        <dbReference type="EMBL" id="KAJ8617836.1"/>
    </source>
</evidence>
<accession>A0ACC2K9S1</accession>